<accession>A0A0H4WRK7</accession>
<dbReference type="eggNOG" id="ENOG50316SI">
    <property type="taxonomic scope" value="Bacteria"/>
</dbReference>
<reference evidence="2 3" key="1">
    <citation type="journal article" date="2016" name="PLoS ONE">
        <title>Complete Genome Sequence and Comparative Genomics of a Novel Myxobacterium Myxococcus hansupus.</title>
        <authorList>
            <person name="Sharma G."/>
            <person name="Narwani T."/>
            <person name="Subramanian S."/>
        </authorList>
    </citation>
    <scope>NUCLEOTIDE SEQUENCE [LARGE SCALE GENOMIC DNA]</scope>
    <source>
        <strain evidence="3">mixupus</strain>
    </source>
</reference>
<feature type="transmembrane region" description="Helical" evidence="1">
    <location>
        <begin position="20"/>
        <end position="40"/>
    </location>
</feature>
<keyword evidence="1" id="KW-1133">Transmembrane helix</keyword>
<keyword evidence="1" id="KW-0472">Membrane</keyword>
<dbReference type="EMBL" id="CP012109">
    <property type="protein sequence ID" value="AKQ66131.1"/>
    <property type="molecule type" value="Genomic_DNA"/>
</dbReference>
<dbReference type="Proteomes" id="UP000009026">
    <property type="component" value="Chromosome"/>
</dbReference>
<proteinExistence type="predicted"/>
<dbReference type="AlphaFoldDB" id="A0A0H4WRK7"/>
<dbReference type="KEGG" id="mym:A176_003043"/>
<organism evidence="2 3">
    <name type="scientific">Pseudomyxococcus hansupus</name>
    <dbReference type="NCBI Taxonomy" id="1297742"/>
    <lineage>
        <taxon>Bacteria</taxon>
        <taxon>Pseudomonadati</taxon>
        <taxon>Myxococcota</taxon>
        <taxon>Myxococcia</taxon>
        <taxon>Myxococcales</taxon>
        <taxon>Cystobacterineae</taxon>
        <taxon>Myxococcaceae</taxon>
        <taxon>Pseudomyxococcus</taxon>
    </lineage>
</organism>
<dbReference type="RefSeq" id="WP_002639522.1">
    <property type="nucleotide sequence ID" value="NZ_CP012109.1"/>
</dbReference>
<sequence length="120" mass="13181">MSPGFTPPPPEQRSLPGRRIVAVGGAWLMLVGAALLVVRWSERRFESSERAAFPPGLGRAEVADVNQKPFALDDSAPRLREAQQARLRGYGWVDRDAGVIHVPVERAMEQVLADEGGRRP</sequence>
<dbReference type="STRING" id="1297742.A176_003043"/>
<dbReference type="OrthoDB" id="129807at2"/>
<dbReference type="PATRIC" id="fig|1297742.4.peg.3068"/>
<evidence type="ECO:0000313" key="2">
    <source>
        <dbReference type="EMBL" id="AKQ66131.1"/>
    </source>
</evidence>
<protein>
    <submittedName>
        <fullName evidence="2">Uncharacterized protein</fullName>
    </submittedName>
</protein>
<gene>
    <name evidence="2" type="ORF">A176_003043</name>
</gene>
<keyword evidence="1" id="KW-0812">Transmembrane</keyword>
<keyword evidence="3" id="KW-1185">Reference proteome</keyword>
<name>A0A0H4WRK7_9BACT</name>
<evidence type="ECO:0000313" key="3">
    <source>
        <dbReference type="Proteomes" id="UP000009026"/>
    </source>
</evidence>
<evidence type="ECO:0000256" key="1">
    <source>
        <dbReference type="SAM" id="Phobius"/>
    </source>
</evidence>